<dbReference type="STRING" id="28042.GU90_08100"/>
<dbReference type="GO" id="GO:0035556">
    <property type="term" value="P:intracellular signal transduction"/>
    <property type="evidence" value="ECO:0007669"/>
    <property type="project" value="InterPro"/>
</dbReference>
<evidence type="ECO:0000313" key="4">
    <source>
        <dbReference type="Proteomes" id="UP000031419"/>
    </source>
</evidence>
<evidence type="ECO:0000259" key="2">
    <source>
        <dbReference type="PROSITE" id="PS50125"/>
    </source>
</evidence>
<accession>A0A073AZC6</accession>
<name>A0A073AZC6_9PSEU</name>
<dbReference type="AlphaFoldDB" id="A0A073AZC6"/>
<dbReference type="Pfam" id="PF00211">
    <property type="entry name" value="Guanylate_cyc"/>
    <property type="match status" value="1"/>
</dbReference>
<dbReference type="GO" id="GO:0004016">
    <property type="term" value="F:adenylate cyclase activity"/>
    <property type="evidence" value="ECO:0007669"/>
    <property type="project" value="UniProtKB-ARBA"/>
</dbReference>
<dbReference type="Pfam" id="PF16701">
    <property type="entry name" value="Ad_Cy_reg"/>
    <property type="match status" value="1"/>
</dbReference>
<dbReference type="SUPFAM" id="SSF55073">
    <property type="entry name" value="Nucleotide cyclase"/>
    <property type="match status" value="1"/>
</dbReference>
<dbReference type="GO" id="GO:0006171">
    <property type="term" value="P:cAMP biosynthetic process"/>
    <property type="evidence" value="ECO:0007669"/>
    <property type="project" value="TreeGrafter"/>
</dbReference>
<dbReference type="RefSeq" id="WP_029722705.1">
    <property type="nucleotide sequence ID" value="NZ_JNVU01000020.1"/>
</dbReference>
<dbReference type="InterPro" id="IPR050697">
    <property type="entry name" value="Adenylyl/Guanylyl_Cyclase_3/4"/>
</dbReference>
<dbReference type="InterPro" id="IPR029787">
    <property type="entry name" value="Nucleotide_cyclase"/>
</dbReference>
<protein>
    <submittedName>
        <fullName evidence="3">Adenylate cyclase</fullName>
    </submittedName>
</protein>
<dbReference type="SMART" id="SM00044">
    <property type="entry name" value="CYCc"/>
    <property type="match status" value="1"/>
</dbReference>
<dbReference type="Gene3D" id="3.30.70.1230">
    <property type="entry name" value="Nucleotide cyclase"/>
    <property type="match status" value="1"/>
</dbReference>
<dbReference type="PROSITE" id="PS50125">
    <property type="entry name" value="GUANYLATE_CYCLASE_2"/>
    <property type="match status" value="1"/>
</dbReference>
<feature type="domain" description="Guanylate cyclase" evidence="2">
    <location>
        <begin position="169"/>
        <end position="278"/>
    </location>
</feature>
<dbReference type="Proteomes" id="UP000031419">
    <property type="component" value="Unassembled WGS sequence"/>
</dbReference>
<dbReference type="InterPro" id="IPR001054">
    <property type="entry name" value="A/G_cyclase"/>
</dbReference>
<proteinExistence type="inferred from homology"/>
<comment type="caution">
    <text evidence="3">The sequence shown here is derived from an EMBL/GenBank/DDBJ whole genome shotgun (WGS) entry which is preliminary data.</text>
</comment>
<dbReference type="CDD" id="cd07302">
    <property type="entry name" value="CHD"/>
    <property type="match status" value="1"/>
</dbReference>
<comment type="similarity">
    <text evidence="1">Belongs to the adenylyl cyclase class-3 family.</text>
</comment>
<reference evidence="3 4" key="1">
    <citation type="submission" date="2014-06" db="EMBL/GenBank/DDBJ databases">
        <title>Saccharopolyspora rectivirgula DSM-43113 Genome sequencing.</title>
        <authorList>
            <person name="Barrera C."/>
            <person name="Millon L."/>
            <person name="Rognon B."/>
            <person name="Zaugg C."/>
            <person name="Monod M."/>
        </authorList>
    </citation>
    <scope>NUCLEOTIDE SEQUENCE [LARGE SCALE GENOMIC DNA]</scope>
    <source>
        <strain evidence="3 4">DSM 43113</strain>
    </source>
</reference>
<evidence type="ECO:0000313" key="3">
    <source>
        <dbReference type="EMBL" id="KEI44735.1"/>
    </source>
</evidence>
<dbReference type="PANTHER" id="PTHR43081">
    <property type="entry name" value="ADENYLATE CYCLASE, TERMINAL-DIFFERENTIATION SPECIFIC-RELATED"/>
    <property type="match status" value="1"/>
</dbReference>
<evidence type="ECO:0000256" key="1">
    <source>
        <dbReference type="ARBA" id="ARBA00005381"/>
    </source>
</evidence>
<dbReference type="PANTHER" id="PTHR43081:SF19">
    <property type="entry name" value="PH-SENSITIVE ADENYLATE CYCLASE RV1264"/>
    <property type="match status" value="1"/>
</dbReference>
<dbReference type="InterPro" id="IPR032026">
    <property type="entry name" value="Ad_Cy_reg"/>
</dbReference>
<dbReference type="EMBL" id="JNVU01000020">
    <property type="protein sequence ID" value="KEI44735.1"/>
    <property type="molecule type" value="Genomic_DNA"/>
</dbReference>
<sequence>MCSSYEPRDNDKQQRQIAEAVLGRRLQYTKSEVAAAAGVELERAEQLWQAMGFAHVDDDEVVFTDADIAALKALVQLVSAEVIQPELENAVARSLAQSMSRLAEWQVGIFRALLGKQFAEDLDTTAQFAGAILPVMERLQEYVWRRHLAATATRALAEPETNPNEVVQAVGFADIVGYTRLIRDFTELELARLIDRFEELVNRVIAENHGRIVKTVGDEVLFVTDHAEEAAEIALTLNEEIGKTEDMPRLRIGMAMGTVLARFGDVYGSTVNIASRLTSVARPASVLVDRELSAALREDDRYHLISVGPTKVQGFRGLRAWALRRAR</sequence>
<dbReference type="OrthoDB" id="310836at2"/>
<keyword evidence="4" id="KW-1185">Reference proteome</keyword>
<dbReference type="eggNOG" id="COG2114">
    <property type="taxonomic scope" value="Bacteria"/>
</dbReference>
<gene>
    <name evidence="3" type="ORF">GU90_08100</name>
</gene>
<organism evidence="3 4">
    <name type="scientific">Saccharopolyspora rectivirgula</name>
    <dbReference type="NCBI Taxonomy" id="28042"/>
    <lineage>
        <taxon>Bacteria</taxon>
        <taxon>Bacillati</taxon>
        <taxon>Actinomycetota</taxon>
        <taxon>Actinomycetes</taxon>
        <taxon>Pseudonocardiales</taxon>
        <taxon>Pseudonocardiaceae</taxon>
        <taxon>Saccharopolyspora</taxon>
    </lineage>
</organism>